<feature type="chain" id="PRO_5036470182" evidence="2">
    <location>
        <begin position="22"/>
        <end position="199"/>
    </location>
</feature>
<dbReference type="Gene3D" id="2.60.120.260">
    <property type="entry name" value="Galactose-binding domain-like"/>
    <property type="match status" value="1"/>
</dbReference>
<dbReference type="Proteomes" id="UP000005408">
    <property type="component" value="Unassembled WGS sequence"/>
</dbReference>
<reference evidence="3" key="1">
    <citation type="submission" date="2022-08" db="UniProtKB">
        <authorList>
            <consortium name="EnsemblMetazoa"/>
        </authorList>
    </citation>
    <scope>IDENTIFICATION</scope>
    <source>
        <strain evidence="3">05x7-T-G4-1.051#20</strain>
    </source>
</reference>
<evidence type="ECO:0000256" key="2">
    <source>
        <dbReference type="SAM" id="SignalP"/>
    </source>
</evidence>
<keyword evidence="1" id="KW-1133">Transmembrane helix</keyword>
<accession>A0A8W8P3N6</accession>
<feature type="transmembrane region" description="Helical" evidence="1">
    <location>
        <begin position="117"/>
        <end position="141"/>
    </location>
</feature>
<dbReference type="SUPFAM" id="SSF49785">
    <property type="entry name" value="Galactose-binding domain-like"/>
    <property type="match status" value="1"/>
</dbReference>
<dbReference type="EnsemblMetazoa" id="G8792.1">
    <property type="protein sequence ID" value="G8792.1:cds"/>
    <property type="gene ID" value="G8792"/>
</dbReference>
<keyword evidence="1" id="KW-0812">Transmembrane</keyword>
<protein>
    <submittedName>
        <fullName evidence="3">Uncharacterized protein</fullName>
    </submittedName>
</protein>
<evidence type="ECO:0000313" key="4">
    <source>
        <dbReference type="Proteomes" id="UP000005408"/>
    </source>
</evidence>
<dbReference type="AlphaFoldDB" id="A0A8W8P3N6"/>
<organism evidence="3 4">
    <name type="scientific">Magallana gigas</name>
    <name type="common">Pacific oyster</name>
    <name type="synonym">Crassostrea gigas</name>
    <dbReference type="NCBI Taxonomy" id="29159"/>
    <lineage>
        <taxon>Eukaryota</taxon>
        <taxon>Metazoa</taxon>
        <taxon>Spiralia</taxon>
        <taxon>Lophotrochozoa</taxon>
        <taxon>Mollusca</taxon>
        <taxon>Bivalvia</taxon>
        <taxon>Autobranchia</taxon>
        <taxon>Pteriomorphia</taxon>
        <taxon>Ostreida</taxon>
        <taxon>Ostreoidea</taxon>
        <taxon>Ostreidae</taxon>
        <taxon>Magallana</taxon>
    </lineage>
</organism>
<sequence length="199" mass="23134">MRMEITWRALFLQMSLYLAIAYENIALNKEAWERFPWKNIILGWGAQRAVDGRKSNLSASGGECTISAERKATAEWRVDLGEILNIYRIFIQHRTDELPWAHLLEIPLGDPDDLSSILYSFAPLFATLFVISFVINIIFTIRECRNKLRLKNQNKSKARNQQRVTPDIDIHEKVDANTEYQELTEVKTTDNSIYDEIKL</sequence>
<name>A0A8W8P3N6_MAGGI</name>
<evidence type="ECO:0000256" key="1">
    <source>
        <dbReference type="SAM" id="Phobius"/>
    </source>
</evidence>
<feature type="signal peptide" evidence="2">
    <location>
        <begin position="1"/>
        <end position="21"/>
    </location>
</feature>
<proteinExistence type="predicted"/>
<keyword evidence="2" id="KW-0732">Signal</keyword>
<keyword evidence="4" id="KW-1185">Reference proteome</keyword>
<dbReference type="InterPro" id="IPR008979">
    <property type="entry name" value="Galactose-bd-like_sf"/>
</dbReference>
<evidence type="ECO:0000313" key="3">
    <source>
        <dbReference type="EnsemblMetazoa" id="G8792.1:cds"/>
    </source>
</evidence>
<keyword evidence="1" id="KW-0472">Membrane</keyword>